<dbReference type="RefSeq" id="WP_093327238.1">
    <property type="nucleotide sequence ID" value="NZ_AP027363.1"/>
</dbReference>
<dbReference type="InterPro" id="IPR005119">
    <property type="entry name" value="LysR_subst-bd"/>
</dbReference>
<dbReference type="Proteomes" id="UP000199308">
    <property type="component" value="Unassembled WGS sequence"/>
</dbReference>
<reference evidence="6 7" key="1">
    <citation type="submission" date="2016-10" db="EMBL/GenBank/DDBJ databases">
        <authorList>
            <person name="de Groot N.N."/>
        </authorList>
    </citation>
    <scope>NUCLEOTIDE SEQUENCE [LARGE SCALE GENOMIC DNA]</scope>
    <source>
        <strain evidence="6 7">DSM 19706</strain>
    </source>
</reference>
<evidence type="ECO:0000313" key="6">
    <source>
        <dbReference type="EMBL" id="SES78722.1"/>
    </source>
</evidence>
<name>A0A1H9ZB82_THASX</name>
<evidence type="ECO:0000256" key="3">
    <source>
        <dbReference type="ARBA" id="ARBA00023125"/>
    </source>
</evidence>
<keyword evidence="3" id="KW-0238">DNA-binding</keyword>
<dbReference type="PROSITE" id="PS50931">
    <property type="entry name" value="HTH_LYSR"/>
    <property type="match status" value="1"/>
</dbReference>
<dbReference type="Pfam" id="PF03466">
    <property type="entry name" value="LysR_substrate"/>
    <property type="match status" value="1"/>
</dbReference>
<keyword evidence="4" id="KW-0804">Transcription</keyword>
<dbReference type="AlphaFoldDB" id="A0A1H9ZB82"/>
<dbReference type="SUPFAM" id="SSF46785">
    <property type="entry name" value="Winged helix' DNA-binding domain"/>
    <property type="match status" value="1"/>
</dbReference>
<dbReference type="EMBL" id="FOHK01000002">
    <property type="protein sequence ID" value="SES78722.1"/>
    <property type="molecule type" value="Genomic_DNA"/>
</dbReference>
<organism evidence="6 7">
    <name type="scientific">Thalassotalea agarivorans</name>
    <name type="common">Thalassomonas agarivorans</name>
    <dbReference type="NCBI Taxonomy" id="349064"/>
    <lineage>
        <taxon>Bacteria</taxon>
        <taxon>Pseudomonadati</taxon>
        <taxon>Pseudomonadota</taxon>
        <taxon>Gammaproteobacteria</taxon>
        <taxon>Alteromonadales</taxon>
        <taxon>Colwelliaceae</taxon>
        <taxon>Thalassotalea</taxon>
    </lineage>
</organism>
<accession>A0A1H9ZB82</accession>
<dbReference type="STRING" id="349064.SAMN05660429_00383"/>
<sequence>MDRIGAIEVFIAACKEKSFTKVASNLDISSTMVSKYINFLEKEVNIKLFNRCTRGLKLTEAGALYLRNAEKLSAQYQQLKSEMENFSGEPQGRIKINAPVTYGTYCLTKIISKFMDKNPNIDIDLELSDSLSDVFLDDYDVVFRIGALKYASYISKKVDKQQLIFSASPEYLKKIWCSKKYKRA</sequence>
<dbReference type="Gene3D" id="3.40.190.290">
    <property type="match status" value="1"/>
</dbReference>
<dbReference type="InterPro" id="IPR000847">
    <property type="entry name" value="LysR_HTH_N"/>
</dbReference>
<evidence type="ECO:0000259" key="5">
    <source>
        <dbReference type="PROSITE" id="PS50931"/>
    </source>
</evidence>
<evidence type="ECO:0000313" key="7">
    <source>
        <dbReference type="Proteomes" id="UP000199308"/>
    </source>
</evidence>
<dbReference type="InterPro" id="IPR058163">
    <property type="entry name" value="LysR-type_TF_proteobact-type"/>
</dbReference>
<evidence type="ECO:0000256" key="1">
    <source>
        <dbReference type="ARBA" id="ARBA00009437"/>
    </source>
</evidence>
<dbReference type="PANTHER" id="PTHR30537:SF5">
    <property type="entry name" value="HTH-TYPE TRANSCRIPTIONAL ACTIVATOR TTDR-RELATED"/>
    <property type="match status" value="1"/>
</dbReference>
<feature type="domain" description="HTH lysR-type" evidence="5">
    <location>
        <begin position="1"/>
        <end position="59"/>
    </location>
</feature>
<dbReference type="GO" id="GO:0003677">
    <property type="term" value="F:DNA binding"/>
    <property type="evidence" value="ECO:0007669"/>
    <property type="project" value="UniProtKB-KW"/>
</dbReference>
<dbReference type="Pfam" id="PF00126">
    <property type="entry name" value="HTH_1"/>
    <property type="match status" value="1"/>
</dbReference>
<evidence type="ECO:0000256" key="4">
    <source>
        <dbReference type="ARBA" id="ARBA00023163"/>
    </source>
</evidence>
<dbReference type="OrthoDB" id="9786526at2"/>
<keyword evidence="2" id="KW-0805">Transcription regulation</keyword>
<dbReference type="PANTHER" id="PTHR30537">
    <property type="entry name" value="HTH-TYPE TRANSCRIPTIONAL REGULATOR"/>
    <property type="match status" value="1"/>
</dbReference>
<proteinExistence type="inferred from homology"/>
<dbReference type="FunFam" id="1.10.10.10:FF:000001">
    <property type="entry name" value="LysR family transcriptional regulator"/>
    <property type="match status" value="1"/>
</dbReference>
<gene>
    <name evidence="6" type="ORF">SAMN05660429_00383</name>
</gene>
<keyword evidence="7" id="KW-1185">Reference proteome</keyword>
<evidence type="ECO:0000256" key="2">
    <source>
        <dbReference type="ARBA" id="ARBA00023015"/>
    </source>
</evidence>
<dbReference type="InterPro" id="IPR036388">
    <property type="entry name" value="WH-like_DNA-bd_sf"/>
</dbReference>
<dbReference type="SUPFAM" id="SSF53850">
    <property type="entry name" value="Periplasmic binding protein-like II"/>
    <property type="match status" value="1"/>
</dbReference>
<dbReference type="Gene3D" id="1.10.10.10">
    <property type="entry name" value="Winged helix-like DNA-binding domain superfamily/Winged helix DNA-binding domain"/>
    <property type="match status" value="1"/>
</dbReference>
<dbReference type="GO" id="GO:0003700">
    <property type="term" value="F:DNA-binding transcription factor activity"/>
    <property type="evidence" value="ECO:0007669"/>
    <property type="project" value="InterPro"/>
</dbReference>
<comment type="similarity">
    <text evidence="1">Belongs to the LysR transcriptional regulatory family.</text>
</comment>
<dbReference type="InterPro" id="IPR036390">
    <property type="entry name" value="WH_DNA-bd_sf"/>
</dbReference>
<protein>
    <submittedName>
        <fullName evidence="6">LysR substrate binding domain-containing protein</fullName>
    </submittedName>
</protein>